<keyword evidence="3" id="KW-0520">NAD</keyword>
<dbReference type="InterPro" id="IPR023985">
    <property type="entry name" value="SDR_subfam_1"/>
</dbReference>
<evidence type="ECO:0000256" key="1">
    <source>
        <dbReference type="ARBA" id="ARBA00006484"/>
    </source>
</evidence>
<dbReference type="NCBIfam" id="TIGR03971">
    <property type="entry name" value="SDR_subfam_1"/>
    <property type="match status" value="1"/>
</dbReference>
<dbReference type="InterPro" id="IPR002347">
    <property type="entry name" value="SDR_fam"/>
</dbReference>
<dbReference type="Gene3D" id="3.40.50.720">
    <property type="entry name" value="NAD(P)-binding Rossmann-like Domain"/>
    <property type="match status" value="1"/>
</dbReference>
<dbReference type="PRINTS" id="PR00080">
    <property type="entry name" value="SDRFAMILY"/>
</dbReference>
<proteinExistence type="inferred from homology"/>
<comment type="similarity">
    <text evidence="1">Belongs to the short-chain dehydrogenases/reductases (SDR) family.</text>
</comment>
<dbReference type="Pfam" id="PF13561">
    <property type="entry name" value="adh_short_C2"/>
    <property type="match status" value="1"/>
</dbReference>
<keyword evidence="2" id="KW-0560">Oxidoreductase</keyword>
<evidence type="ECO:0000313" key="4">
    <source>
        <dbReference type="EMBL" id="GAA2026791.1"/>
    </source>
</evidence>
<sequence>MGQLEGKVAFITGAARGQGRSHAVRFAREGADIIALDVAETLPTIGYPGATEADLAETVRLVEEAGGRIHATKTDVRDYAAVKATVDEGVDRFGRLDIVSANAGIFSVGRAEELTSEQWNEVIDVNLTGVWKTCKAAIPHIRAGGRGGSIVLTSSISGMKADPNFGHYIASKHAVVGLMQTMALELAPEFIRVNTVNPTNANTPMIRNEMTDALFAPDLAPEERTEEALRPRFSSVHAMPIPWVEPEDVTEAVLWLASDASRFVTGIQLPVDGGRNTRN</sequence>
<dbReference type="SUPFAM" id="SSF51735">
    <property type="entry name" value="NAD(P)-binding Rossmann-fold domains"/>
    <property type="match status" value="1"/>
</dbReference>
<dbReference type="Proteomes" id="UP001501196">
    <property type="component" value="Unassembled WGS sequence"/>
</dbReference>
<dbReference type="EMBL" id="BAAAPW010000001">
    <property type="protein sequence ID" value="GAA2026791.1"/>
    <property type="molecule type" value="Genomic_DNA"/>
</dbReference>
<keyword evidence="5" id="KW-1185">Reference proteome</keyword>
<reference evidence="4 5" key="1">
    <citation type="journal article" date="2019" name="Int. J. Syst. Evol. Microbiol.">
        <title>The Global Catalogue of Microorganisms (GCM) 10K type strain sequencing project: providing services to taxonomists for standard genome sequencing and annotation.</title>
        <authorList>
            <consortium name="The Broad Institute Genomics Platform"/>
            <consortium name="The Broad Institute Genome Sequencing Center for Infectious Disease"/>
            <person name="Wu L."/>
            <person name="Ma J."/>
        </authorList>
    </citation>
    <scope>NUCLEOTIDE SEQUENCE [LARGE SCALE GENOMIC DNA]</scope>
    <source>
        <strain evidence="4 5">JCM 15672</strain>
    </source>
</reference>
<evidence type="ECO:0000313" key="5">
    <source>
        <dbReference type="Proteomes" id="UP001501196"/>
    </source>
</evidence>
<comment type="caution">
    <text evidence="4">The sequence shown here is derived from an EMBL/GenBank/DDBJ whole genome shotgun (WGS) entry which is preliminary data.</text>
</comment>
<dbReference type="RefSeq" id="WP_344369567.1">
    <property type="nucleotide sequence ID" value="NZ_BAAAPW010000001.1"/>
</dbReference>
<accession>A0ABN2U372</accession>
<dbReference type="PANTHER" id="PTHR24321:SF8">
    <property type="entry name" value="ESTRADIOL 17-BETA-DEHYDROGENASE 8-RELATED"/>
    <property type="match status" value="1"/>
</dbReference>
<evidence type="ECO:0000256" key="3">
    <source>
        <dbReference type="ARBA" id="ARBA00023027"/>
    </source>
</evidence>
<protein>
    <submittedName>
        <fullName evidence="4">Mycofactocin-coupled SDR family oxidoreductase</fullName>
    </submittedName>
</protein>
<dbReference type="PRINTS" id="PR00081">
    <property type="entry name" value="GDHRDH"/>
</dbReference>
<dbReference type="CDD" id="cd05233">
    <property type="entry name" value="SDR_c"/>
    <property type="match status" value="1"/>
</dbReference>
<organism evidence="4 5">
    <name type="scientific">Agromyces tropicus</name>
    <dbReference type="NCBI Taxonomy" id="555371"/>
    <lineage>
        <taxon>Bacteria</taxon>
        <taxon>Bacillati</taxon>
        <taxon>Actinomycetota</taxon>
        <taxon>Actinomycetes</taxon>
        <taxon>Micrococcales</taxon>
        <taxon>Microbacteriaceae</taxon>
        <taxon>Agromyces</taxon>
    </lineage>
</organism>
<gene>
    <name evidence="4" type="ORF">GCM10009819_07530</name>
</gene>
<dbReference type="PANTHER" id="PTHR24321">
    <property type="entry name" value="DEHYDROGENASES, SHORT CHAIN"/>
    <property type="match status" value="1"/>
</dbReference>
<dbReference type="InterPro" id="IPR036291">
    <property type="entry name" value="NAD(P)-bd_dom_sf"/>
</dbReference>
<evidence type="ECO:0000256" key="2">
    <source>
        <dbReference type="ARBA" id="ARBA00023002"/>
    </source>
</evidence>
<dbReference type="NCBIfam" id="NF009467">
    <property type="entry name" value="PRK12826.1-3"/>
    <property type="match status" value="1"/>
</dbReference>
<name>A0ABN2U372_9MICO</name>